<protein>
    <submittedName>
        <fullName evidence="1">HD domain-containing phosphohydrolase</fullName>
    </submittedName>
</protein>
<accession>A0ACC6SC37</accession>
<name>A0ACC6SC37_9BACI</name>
<comment type="caution">
    <text evidence="1">The sequence shown here is derived from an EMBL/GenBank/DDBJ whole genome shotgun (WGS) entry which is preliminary data.</text>
</comment>
<sequence>MSFFQAKFEFIRMKEIFQGESEWEKAFALFHCLTLRDRATAEHSIEVAYYAAKIADKLGLDASRYYLAGLLHDIGKISMDDHPLKTSEVLSEKERLKLHDHVLNGVLTLSELGFGEDVVKFCLRHHERQNGYGYPFGVDNENIPLEGKIAQVADVFSALTSTREYRENQKSFTLEQALEIMKDEMKNKNAYDHSILSVFEEIVYQDLIDKLQYA</sequence>
<keyword evidence="2" id="KW-1185">Reference proteome</keyword>
<organism evidence="1 2">
    <name type="scientific">Robertmurraya yapensis</name>
    <name type="common">ex Hitch et al 2024</name>
    <dbReference type="NCBI Taxonomy" id="3133160"/>
    <lineage>
        <taxon>Bacteria</taxon>
        <taxon>Bacillati</taxon>
        <taxon>Bacillota</taxon>
        <taxon>Bacilli</taxon>
        <taxon>Bacillales</taxon>
        <taxon>Bacillaceae</taxon>
        <taxon>Robertmurraya</taxon>
    </lineage>
</organism>
<reference evidence="1" key="1">
    <citation type="submission" date="2024-03" db="EMBL/GenBank/DDBJ databases">
        <title>Human intestinal bacterial collection.</title>
        <authorList>
            <person name="Pauvert C."/>
            <person name="Hitch T.C.A."/>
            <person name="Clavel T."/>
        </authorList>
    </citation>
    <scope>NUCLEOTIDE SEQUENCE</scope>
    <source>
        <strain evidence="1">CLA-AA-H227</strain>
    </source>
</reference>
<dbReference type="Proteomes" id="UP001439875">
    <property type="component" value="Unassembled WGS sequence"/>
</dbReference>
<evidence type="ECO:0000313" key="2">
    <source>
        <dbReference type="Proteomes" id="UP001439875"/>
    </source>
</evidence>
<gene>
    <name evidence="1" type="ORF">WMO40_12875</name>
</gene>
<proteinExistence type="predicted"/>
<evidence type="ECO:0000313" key="1">
    <source>
        <dbReference type="EMBL" id="MEQ2527598.1"/>
    </source>
</evidence>
<dbReference type="EMBL" id="JBBMEW010000010">
    <property type="protein sequence ID" value="MEQ2527598.1"/>
    <property type="molecule type" value="Genomic_DNA"/>
</dbReference>